<dbReference type="Gene3D" id="2.150.10.10">
    <property type="entry name" value="Serralysin-like metalloprotease, C-terminal"/>
    <property type="match status" value="2"/>
</dbReference>
<gene>
    <name evidence="4" type="ORF">GCM10011363_32380</name>
</gene>
<evidence type="ECO:0000313" key="5">
    <source>
        <dbReference type="Proteomes" id="UP000645462"/>
    </source>
</evidence>
<dbReference type="InterPro" id="IPR011049">
    <property type="entry name" value="Serralysin-like_metalloprot_C"/>
</dbReference>
<proteinExistence type="predicted"/>
<dbReference type="PANTHER" id="PTHR38340">
    <property type="entry name" value="S-LAYER PROTEIN"/>
    <property type="match status" value="1"/>
</dbReference>
<dbReference type="PANTHER" id="PTHR38340:SF1">
    <property type="entry name" value="S-LAYER PROTEIN"/>
    <property type="match status" value="1"/>
</dbReference>
<evidence type="ECO:0000256" key="1">
    <source>
        <dbReference type="ARBA" id="ARBA00004613"/>
    </source>
</evidence>
<keyword evidence="2" id="KW-0964">Secreted</keyword>
<dbReference type="PROSITE" id="PS00330">
    <property type="entry name" value="HEMOLYSIN_CALCIUM"/>
    <property type="match status" value="2"/>
</dbReference>
<dbReference type="InterPro" id="IPR001343">
    <property type="entry name" value="Hemolysn_Ca-bd"/>
</dbReference>
<dbReference type="Proteomes" id="UP000645462">
    <property type="component" value="Unassembled WGS sequence"/>
</dbReference>
<dbReference type="InterPro" id="IPR025282">
    <property type="entry name" value="DUF4214"/>
</dbReference>
<dbReference type="RefSeq" id="WP_188483081.1">
    <property type="nucleotide sequence ID" value="NZ_BMFC01000009.1"/>
</dbReference>
<dbReference type="InterPro" id="IPR018511">
    <property type="entry name" value="Hemolysin-typ_Ca-bd_CS"/>
</dbReference>
<organism evidence="4 5">
    <name type="scientific">Marivita lacus</name>
    <dbReference type="NCBI Taxonomy" id="1323742"/>
    <lineage>
        <taxon>Bacteria</taxon>
        <taxon>Pseudomonadati</taxon>
        <taxon>Pseudomonadota</taxon>
        <taxon>Alphaproteobacteria</taxon>
        <taxon>Rhodobacterales</taxon>
        <taxon>Roseobacteraceae</taxon>
        <taxon>Marivita</taxon>
    </lineage>
</organism>
<dbReference type="PRINTS" id="PR00313">
    <property type="entry name" value="CABNDNGRPT"/>
</dbReference>
<dbReference type="Pfam" id="PF00353">
    <property type="entry name" value="HemolysinCabind"/>
    <property type="match status" value="2"/>
</dbReference>
<evidence type="ECO:0000259" key="3">
    <source>
        <dbReference type="Pfam" id="PF13946"/>
    </source>
</evidence>
<keyword evidence="5" id="KW-1185">Reference proteome</keyword>
<dbReference type="Pfam" id="PF13946">
    <property type="entry name" value="DUF4214"/>
    <property type="match status" value="1"/>
</dbReference>
<dbReference type="SUPFAM" id="SSF51120">
    <property type="entry name" value="beta-Roll"/>
    <property type="match status" value="1"/>
</dbReference>
<comment type="caution">
    <text evidence="4">The sequence shown here is derived from an EMBL/GenBank/DDBJ whole genome shotgun (WGS) entry which is preliminary data.</text>
</comment>
<name>A0ABQ1KZQ6_9RHOB</name>
<comment type="subcellular location">
    <subcellularLocation>
        <location evidence="1">Secreted</location>
    </subcellularLocation>
</comment>
<dbReference type="SUPFAM" id="SSF55486">
    <property type="entry name" value="Metalloproteases ('zincins'), catalytic domain"/>
    <property type="match status" value="1"/>
</dbReference>
<evidence type="ECO:0000313" key="4">
    <source>
        <dbReference type="EMBL" id="GGC13187.1"/>
    </source>
</evidence>
<protein>
    <recommendedName>
        <fullName evidence="3">DUF4214 domain-containing protein</fullName>
    </recommendedName>
</protein>
<dbReference type="EMBL" id="BMFC01000009">
    <property type="protein sequence ID" value="GGC13187.1"/>
    <property type="molecule type" value="Genomic_DNA"/>
</dbReference>
<sequence>MSFALHFDYRFDSTGFFDDPDRRAALEAAGAEWEAIIQDDFAEVPTGTVFSIRNPTTSVVETVTLDQPVDDIVIFVGATHFNSSILAIAGPDGGDASGDIYAARISPDFRGTGPVTDFEPWAGSITFDLGSNWSFDIAGPVAGQNDFLSVAVHEIGHILGIGSSGAFDRWIIDDHFAGPNAIRVNNGQPIPVEEDHAHVKDGFADDSVLLDPVLITGTRVSLSAFDKALLADIGYQVVGFERQGSTPAIASAGAERVFGTDLGDIIDGLDGNDTLQGADGDDQLRGSAGQDDLFGQNGNDTLLGGHGDDYLDGGAGDDILHGGPGADVAFGGDGRDVFVIAPGDGSNRLSDFNLGEDRIHLVNSGFTSAAEAIEAITKPFSNMSRITLDDGTTVDVFHSSRSGTPLTSAHVVLVAPEDDTTDDGPRTVLGATETSALGILLDGTVGDDDLIATAFHDRIDGGAGVDIVRFTGSQSSYTVTLQETGLTVTDRTADGIGTLILDNVEQIDFEFADPLFNGAMDLRLFAGHRDLDPVALNAFVEIYIAYFNRAPDAVGLGFWGTAYANGTSLEDIAALFAGQAETAALYPEDLSNLRFISEIYQNVLGRAPDLEGVVFWETALDAGTVSRDRFILELLNGAKADLPHTADASLVARQAADRSYLEMKTELGAQFALDRGLSDLDAALQVMDLFDGSAASFEAASALIEDIHVAALDPENGSFLMPLVGIQTDLDVI</sequence>
<dbReference type="InterPro" id="IPR050557">
    <property type="entry name" value="RTX_toxin/Mannuronan_C5-epim"/>
</dbReference>
<accession>A0ABQ1KZQ6</accession>
<dbReference type="InterPro" id="IPR024079">
    <property type="entry name" value="MetalloPept_cat_dom_sf"/>
</dbReference>
<feature type="domain" description="DUF4214" evidence="3">
    <location>
        <begin position="575"/>
        <end position="634"/>
    </location>
</feature>
<reference evidence="5" key="1">
    <citation type="journal article" date="2019" name="Int. J. Syst. Evol. Microbiol.">
        <title>The Global Catalogue of Microorganisms (GCM) 10K type strain sequencing project: providing services to taxonomists for standard genome sequencing and annotation.</title>
        <authorList>
            <consortium name="The Broad Institute Genomics Platform"/>
            <consortium name="The Broad Institute Genome Sequencing Center for Infectious Disease"/>
            <person name="Wu L."/>
            <person name="Ma J."/>
        </authorList>
    </citation>
    <scope>NUCLEOTIDE SEQUENCE [LARGE SCALE GENOMIC DNA]</scope>
    <source>
        <strain evidence="5">CGMCC 1.12478</strain>
    </source>
</reference>
<evidence type="ECO:0000256" key="2">
    <source>
        <dbReference type="ARBA" id="ARBA00022525"/>
    </source>
</evidence>
<dbReference type="Gene3D" id="3.40.390.10">
    <property type="entry name" value="Collagenase (Catalytic Domain)"/>
    <property type="match status" value="1"/>
</dbReference>